<dbReference type="Proteomes" id="UP001549111">
    <property type="component" value="Unassembled WGS sequence"/>
</dbReference>
<reference evidence="1 2" key="1">
    <citation type="submission" date="2024-06" db="EMBL/GenBank/DDBJ databases">
        <title>Genomic Encyclopedia of Type Strains, Phase IV (KMG-IV): sequencing the most valuable type-strain genomes for metagenomic binning, comparative biology and taxonomic classification.</title>
        <authorList>
            <person name="Goeker M."/>
        </authorList>
    </citation>
    <scope>NUCLEOTIDE SEQUENCE [LARGE SCALE GENOMIC DNA]</scope>
    <source>
        <strain evidence="1 2">D-501</strain>
    </source>
</reference>
<accession>A0ABV2IT58</accession>
<dbReference type="NCBIfam" id="TIGR00481">
    <property type="entry name" value="YbhB/YbcL family Raf kinase inhibitor-like protein"/>
    <property type="match status" value="1"/>
</dbReference>
<dbReference type="Pfam" id="PF01161">
    <property type="entry name" value="PBP"/>
    <property type="match status" value="1"/>
</dbReference>
<dbReference type="PANTHER" id="PTHR30289">
    <property type="entry name" value="UNCHARACTERIZED PROTEIN YBCL-RELATED"/>
    <property type="match status" value="1"/>
</dbReference>
<dbReference type="Gene3D" id="3.90.280.10">
    <property type="entry name" value="PEBP-like"/>
    <property type="match status" value="1"/>
</dbReference>
<sequence>MTMMSDRLRRPAAVSALSVFVLALAGCAGSMPTLPSLGLGTSAGAFTLSSPDIPAGSVIASRFVLNGFGCKGENVSPALVWKNPPAGTRSYAIQVYDPDAPTGSGFWHWGVYNIPASVTSLAQGAGNSAATLPAGANGGHSDFFDTGATGGNGNWGGPCPPVGDKPHRYVFTVFALGVDNLHAAAGIPKTGSAALHGFVLNKGLGDKLLGKASFTATYGR</sequence>
<dbReference type="PROSITE" id="PS51257">
    <property type="entry name" value="PROKAR_LIPOPROTEIN"/>
    <property type="match status" value="1"/>
</dbReference>
<comment type="caution">
    <text evidence="1">The sequence shown here is derived from an EMBL/GenBank/DDBJ whole genome shotgun (WGS) entry which is preliminary data.</text>
</comment>
<protein>
    <submittedName>
        <fullName evidence="1">Raf kinase inhibitor-like YbhB/YbcL family protein</fullName>
    </submittedName>
</protein>
<organism evidence="1 2">
    <name type="scientific">Sphaerotilus sulfidivorans</name>
    <dbReference type="NCBI Taxonomy" id="639200"/>
    <lineage>
        <taxon>Bacteria</taxon>
        <taxon>Pseudomonadati</taxon>
        <taxon>Pseudomonadota</taxon>
        <taxon>Betaproteobacteria</taxon>
        <taxon>Burkholderiales</taxon>
        <taxon>Sphaerotilaceae</taxon>
        <taxon>Sphaerotilus</taxon>
    </lineage>
</organism>
<evidence type="ECO:0000313" key="2">
    <source>
        <dbReference type="Proteomes" id="UP001549111"/>
    </source>
</evidence>
<dbReference type="GO" id="GO:0004860">
    <property type="term" value="F:protein kinase inhibitor activity"/>
    <property type="evidence" value="ECO:0007669"/>
    <property type="project" value="UniProtKB-KW"/>
</dbReference>
<dbReference type="CDD" id="cd00865">
    <property type="entry name" value="PEBP_bact_arch"/>
    <property type="match status" value="1"/>
</dbReference>
<dbReference type="EMBL" id="JBEPLS010000039">
    <property type="protein sequence ID" value="MET3606145.1"/>
    <property type="molecule type" value="Genomic_DNA"/>
</dbReference>
<name>A0ABV2IT58_9BURK</name>
<keyword evidence="2" id="KW-1185">Reference proteome</keyword>
<evidence type="ECO:0000313" key="1">
    <source>
        <dbReference type="EMBL" id="MET3606145.1"/>
    </source>
</evidence>
<gene>
    <name evidence="1" type="ORF">ABIC99_003981</name>
</gene>
<dbReference type="InterPro" id="IPR036610">
    <property type="entry name" value="PEBP-like_sf"/>
</dbReference>
<proteinExistence type="predicted"/>
<dbReference type="SUPFAM" id="SSF49777">
    <property type="entry name" value="PEBP-like"/>
    <property type="match status" value="1"/>
</dbReference>
<dbReference type="InterPro" id="IPR008914">
    <property type="entry name" value="PEBP"/>
</dbReference>
<dbReference type="PANTHER" id="PTHR30289:SF1">
    <property type="entry name" value="PEBP (PHOSPHATIDYLETHANOLAMINE-BINDING PROTEIN) FAMILY PROTEIN"/>
    <property type="match status" value="1"/>
</dbReference>
<dbReference type="InterPro" id="IPR005247">
    <property type="entry name" value="YbhB_YbcL/LppC-like"/>
</dbReference>
<keyword evidence="1" id="KW-0649">Protein kinase inhibitor</keyword>